<dbReference type="KEGG" id="zma:103636450"/>
<feature type="compositionally biased region" description="Pro residues" evidence="3">
    <location>
        <begin position="24"/>
        <end position="49"/>
    </location>
</feature>
<name>K7W2W0_MAIZE</name>
<evidence type="ECO:0000313" key="6">
    <source>
        <dbReference type="EnsemblPlants" id="Zm00001eb366760_P001"/>
    </source>
</evidence>
<dbReference type="HOGENOM" id="CLU_051752_2_0_1"/>
<reference evidence="5" key="2">
    <citation type="submission" date="2015-12" db="EMBL/GenBank/DDBJ databases">
        <title>Update maize B73 reference genome by single molecule sequencing technologies.</title>
        <authorList>
            <consortium name="Maize Genome Sequencing Project"/>
            <person name="Ware D."/>
        </authorList>
    </citation>
    <scope>NUCLEOTIDE SEQUENCE</scope>
    <source>
        <tissue evidence="5">Seedling</tissue>
    </source>
</reference>
<accession>K7W2W0</accession>
<feature type="transmembrane region" description="Helical" evidence="4">
    <location>
        <begin position="59"/>
        <end position="80"/>
    </location>
</feature>
<keyword evidence="4" id="KW-1133">Transmembrane helix</keyword>
<keyword evidence="7" id="KW-1185">Reference proteome</keyword>
<dbReference type="EMBL" id="CM000784">
    <property type="protein sequence ID" value="AQK99263.1"/>
    <property type="molecule type" value="Genomic_DNA"/>
</dbReference>
<dbReference type="EnsemblPlants" id="Zm00001eb366760_T001">
    <property type="protein sequence ID" value="Zm00001eb366760_P001"/>
    <property type="gene ID" value="Zm00001eb366760"/>
</dbReference>
<reference evidence="6" key="4">
    <citation type="submission" date="2021-05" db="UniProtKB">
        <authorList>
            <consortium name="EnsemblPlants"/>
        </authorList>
    </citation>
    <scope>IDENTIFICATION</scope>
    <source>
        <strain evidence="6">cv. B73</strain>
    </source>
</reference>
<dbReference type="Gramene" id="Zm00001eb366760_T001">
    <property type="protein sequence ID" value="Zm00001eb366760_P001"/>
    <property type="gene ID" value="Zm00001eb366760"/>
</dbReference>
<comment type="subcellular location">
    <subcellularLocation>
        <location evidence="1">Membrane</location>
    </subcellularLocation>
</comment>
<feature type="region of interest" description="Disordered" evidence="3">
    <location>
        <begin position="1"/>
        <end position="51"/>
    </location>
</feature>
<dbReference type="GO" id="GO:0005886">
    <property type="term" value="C:plasma membrane"/>
    <property type="evidence" value="ECO:0000318"/>
    <property type="project" value="GO_Central"/>
</dbReference>
<evidence type="ECO:0000256" key="2">
    <source>
        <dbReference type="ARBA" id="ARBA00023136"/>
    </source>
</evidence>
<protein>
    <submittedName>
        <fullName evidence="5">Protein YLS9</fullName>
    </submittedName>
</protein>
<dbReference type="RefSeq" id="XP_008657024.1">
    <property type="nucleotide sequence ID" value="XM_008658802.3"/>
</dbReference>
<dbReference type="OrthoDB" id="1889094at2759"/>
<dbReference type="AlphaFoldDB" id="K7W2W0"/>
<dbReference type="eggNOG" id="ENOG502QUR9">
    <property type="taxonomic scope" value="Eukaryota"/>
</dbReference>
<sequence>MAAYEKQRPEAPMNAAYYGQPIRPLQPPYYPPPPPPPPPPQGPPPPRPVPRLGGGPRCLLGFLVTLIVAIGVATLVLRLISRPYSLKAYADSAALSRFDLGSGSSGGGDDLLQYNLTVDIRLRNPSRFGVRCDYAEAQAFYGGDRFGFDPLRPFYLDGRSDARVTATFGGSAVVDGDGARRTYQRESGEGFYYVKVKVYADLRFRVRTIVRRRVFKSKITCVLRLPVPAAGGGVNSTAMTTLGTRCDVDF</sequence>
<dbReference type="PaxDb" id="4577-GRMZM2G084979_P01"/>
<evidence type="ECO:0000256" key="4">
    <source>
        <dbReference type="SAM" id="Phobius"/>
    </source>
</evidence>
<keyword evidence="4" id="KW-0812">Transmembrane</keyword>
<dbReference type="PANTHER" id="PTHR31234">
    <property type="entry name" value="LATE EMBRYOGENESIS ABUNDANT (LEA) HYDROXYPROLINE-RICH GLYCOPROTEIN FAMILY"/>
    <property type="match status" value="1"/>
</dbReference>
<dbReference type="GO" id="GO:0098542">
    <property type="term" value="P:defense response to other organism"/>
    <property type="evidence" value="ECO:0007669"/>
    <property type="project" value="InterPro"/>
</dbReference>
<keyword evidence="2 4" id="KW-0472">Membrane</keyword>
<gene>
    <name evidence="6" type="primary">LOC103636450</name>
    <name evidence="5" type="ORF">ZEAMMB73_Zm00001d012281</name>
</gene>
<reference evidence="6" key="3">
    <citation type="submission" date="2019-07" db="EMBL/GenBank/DDBJ databases">
        <authorList>
            <person name="Seetharam A."/>
            <person name="Woodhouse M."/>
            <person name="Cannon E."/>
        </authorList>
    </citation>
    <scope>NUCLEOTIDE SEQUENCE [LARGE SCALE GENOMIC DNA]</scope>
    <source>
        <strain evidence="6">cv. B73</strain>
    </source>
</reference>
<evidence type="ECO:0000313" key="5">
    <source>
        <dbReference type="EMBL" id="AQK99263.1"/>
    </source>
</evidence>
<dbReference type="GeneID" id="103636450"/>
<dbReference type="GO" id="GO:0009506">
    <property type="term" value="C:plasmodesma"/>
    <property type="evidence" value="ECO:0000318"/>
    <property type="project" value="GO_Central"/>
</dbReference>
<dbReference type="Proteomes" id="UP000007305">
    <property type="component" value="Chromosome 8"/>
</dbReference>
<dbReference type="OMA" id="IGHTWVE"/>
<dbReference type="ExpressionAtlas" id="K7W2W0">
    <property type="expression patterns" value="baseline and differential"/>
</dbReference>
<reference evidence="7" key="1">
    <citation type="journal article" date="2009" name="Science">
        <title>The B73 maize genome: complexity, diversity, and dynamics.</title>
        <authorList>
            <person name="Schnable P.S."/>
            <person name="Ware D."/>
            <person name="Fulton R.S."/>
            <person name="Stein J.C."/>
            <person name="Wei F."/>
            <person name="Pasternak S."/>
            <person name="Liang C."/>
            <person name="Zhang J."/>
            <person name="Fulton L."/>
            <person name="Graves T.A."/>
            <person name="Minx P."/>
            <person name="Reily A.D."/>
            <person name="Courtney L."/>
            <person name="Kruchowski S.S."/>
            <person name="Tomlinson C."/>
            <person name="Strong C."/>
            <person name="Delehaunty K."/>
            <person name="Fronick C."/>
            <person name="Courtney B."/>
            <person name="Rock S.M."/>
            <person name="Belter E."/>
            <person name="Du F."/>
            <person name="Kim K."/>
            <person name="Abbott R.M."/>
            <person name="Cotton M."/>
            <person name="Levy A."/>
            <person name="Marchetto P."/>
            <person name="Ochoa K."/>
            <person name="Jackson S.M."/>
            <person name="Gillam B."/>
            <person name="Chen W."/>
            <person name="Yan L."/>
            <person name="Higginbotham J."/>
            <person name="Cardenas M."/>
            <person name="Waligorski J."/>
            <person name="Applebaum E."/>
            <person name="Phelps L."/>
            <person name="Falcone J."/>
            <person name="Kanchi K."/>
            <person name="Thane T."/>
            <person name="Scimone A."/>
            <person name="Thane N."/>
            <person name="Henke J."/>
            <person name="Wang T."/>
            <person name="Ruppert J."/>
            <person name="Shah N."/>
            <person name="Rotter K."/>
            <person name="Hodges J."/>
            <person name="Ingenthron E."/>
            <person name="Cordes M."/>
            <person name="Kohlberg S."/>
            <person name="Sgro J."/>
            <person name="Delgado B."/>
            <person name="Mead K."/>
            <person name="Chinwalla A."/>
            <person name="Leonard S."/>
            <person name="Crouse K."/>
            <person name="Collura K."/>
            <person name="Kudrna D."/>
            <person name="Currie J."/>
            <person name="He R."/>
            <person name="Angelova A."/>
            <person name="Rajasekar S."/>
            <person name="Mueller T."/>
            <person name="Lomeli R."/>
            <person name="Scara G."/>
            <person name="Ko A."/>
            <person name="Delaney K."/>
            <person name="Wissotski M."/>
            <person name="Lopez G."/>
            <person name="Campos D."/>
            <person name="Braidotti M."/>
            <person name="Ashley E."/>
            <person name="Golser W."/>
            <person name="Kim H."/>
            <person name="Lee S."/>
            <person name="Lin J."/>
            <person name="Dujmic Z."/>
            <person name="Kim W."/>
            <person name="Talag J."/>
            <person name="Zuccolo A."/>
            <person name="Fan C."/>
            <person name="Sebastian A."/>
            <person name="Kramer M."/>
            <person name="Spiegel L."/>
            <person name="Nascimento L."/>
            <person name="Zutavern T."/>
            <person name="Miller B."/>
            <person name="Ambroise C."/>
            <person name="Muller S."/>
            <person name="Spooner W."/>
            <person name="Narechania A."/>
            <person name="Ren L."/>
            <person name="Wei S."/>
            <person name="Kumari S."/>
            <person name="Faga B."/>
            <person name="Levy M.J."/>
            <person name="McMahan L."/>
            <person name="Van Buren P."/>
            <person name="Vaughn M.W."/>
            <person name="Ying K."/>
            <person name="Yeh C.-T."/>
            <person name="Emrich S.J."/>
            <person name="Jia Y."/>
            <person name="Kalyanaraman A."/>
            <person name="Hsia A.-P."/>
            <person name="Barbazuk W.B."/>
            <person name="Baucom R.S."/>
            <person name="Brutnell T.P."/>
            <person name="Carpita N.C."/>
            <person name="Chaparro C."/>
            <person name="Chia J.-M."/>
            <person name="Deragon J.-M."/>
            <person name="Estill J.C."/>
            <person name="Fu Y."/>
            <person name="Jeddeloh J.A."/>
            <person name="Han Y."/>
            <person name="Lee H."/>
            <person name="Li P."/>
            <person name="Lisch D.R."/>
            <person name="Liu S."/>
            <person name="Liu Z."/>
            <person name="Nagel D.H."/>
            <person name="McCann M.C."/>
            <person name="SanMiguel P."/>
            <person name="Myers A.M."/>
            <person name="Nettleton D."/>
            <person name="Nguyen J."/>
            <person name="Penning B.W."/>
            <person name="Ponnala L."/>
            <person name="Schneider K.L."/>
            <person name="Schwartz D.C."/>
            <person name="Sharma A."/>
            <person name="Soderlund C."/>
            <person name="Springer N.M."/>
            <person name="Sun Q."/>
            <person name="Wang H."/>
            <person name="Waterman M."/>
            <person name="Westerman R."/>
            <person name="Wolfgruber T.K."/>
            <person name="Yang L."/>
            <person name="Yu Y."/>
            <person name="Zhang L."/>
            <person name="Zhou S."/>
            <person name="Zhu Q."/>
            <person name="Bennetzen J.L."/>
            <person name="Dawe R.K."/>
            <person name="Jiang J."/>
            <person name="Jiang N."/>
            <person name="Presting G.G."/>
            <person name="Wessler S.R."/>
            <person name="Aluru S."/>
            <person name="Martienssen R.A."/>
            <person name="Clifton S.W."/>
            <person name="McCombie W.R."/>
            <person name="Wing R.A."/>
            <person name="Wilson R.K."/>
        </authorList>
    </citation>
    <scope>NUCLEOTIDE SEQUENCE [LARGE SCALE GENOMIC DNA]</scope>
    <source>
        <strain evidence="7">cv. B73</strain>
    </source>
</reference>
<evidence type="ECO:0000313" key="7">
    <source>
        <dbReference type="Proteomes" id="UP000007305"/>
    </source>
</evidence>
<dbReference type="InterPro" id="IPR044839">
    <property type="entry name" value="NDR1-like"/>
</dbReference>
<dbReference type="PANTHER" id="PTHR31234:SF61">
    <property type="entry name" value="OS01G0574800 PROTEIN"/>
    <property type="match status" value="1"/>
</dbReference>
<evidence type="ECO:0000256" key="3">
    <source>
        <dbReference type="SAM" id="MobiDB-lite"/>
    </source>
</evidence>
<proteinExistence type="predicted"/>
<evidence type="ECO:0000256" key="1">
    <source>
        <dbReference type="ARBA" id="ARBA00004370"/>
    </source>
</evidence>
<organism evidence="5">
    <name type="scientific">Zea mays</name>
    <name type="common">Maize</name>
    <dbReference type="NCBI Taxonomy" id="4577"/>
    <lineage>
        <taxon>Eukaryota</taxon>
        <taxon>Viridiplantae</taxon>
        <taxon>Streptophyta</taxon>
        <taxon>Embryophyta</taxon>
        <taxon>Tracheophyta</taxon>
        <taxon>Spermatophyta</taxon>
        <taxon>Magnoliopsida</taxon>
        <taxon>Liliopsida</taxon>
        <taxon>Poales</taxon>
        <taxon>Poaceae</taxon>
        <taxon>PACMAD clade</taxon>
        <taxon>Panicoideae</taxon>
        <taxon>Andropogonodae</taxon>
        <taxon>Andropogoneae</taxon>
        <taxon>Tripsacinae</taxon>
        <taxon>Zea</taxon>
    </lineage>
</organism>